<gene>
    <name evidence="1" type="ORF">ISN44_As01g038860</name>
</gene>
<protein>
    <submittedName>
        <fullName evidence="1">Uncharacterized protein</fullName>
    </submittedName>
</protein>
<reference evidence="1 2" key="1">
    <citation type="submission" date="2020-12" db="EMBL/GenBank/DDBJ databases">
        <title>Concerted genomic and epigenomic changes stabilize Arabidopsis allopolyploids.</title>
        <authorList>
            <person name="Chen Z."/>
        </authorList>
    </citation>
    <scope>NUCLEOTIDE SEQUENCE [LARGE SCALE GENOMIC DNA]</scope>
    <source>
        <strain evidence="1">As9502</strain>
        <tissue evidence="1">Leaf</tissue>
    </source>
</reference>
<evidence type="ECO:0000313" key="2">
    <source>
        <dbReference type="Proteomes" id="UP000694251"/>
    </source>
</evidence>
<dbReference type="EMBL" id="JAEFBJ010000001">
    <property type="protein sequence ID" value="KAG7656783.1"/>
    <property type="molecule type" value="Genomic_DNA"/>
</dbReference>
<comment type="caution">
    <text evidence="1">The sequence shown here is derived from an EMBL/GenBank/DDBJ whole genome shotgun (WGS) entry which is preliminary data.</text>
</comment>
<evidence type="ECO:0000313" key="1">
    <source>
        <dbReference type="EMBL" id="KAG7656783.1"/>
    </source>
</evidence>
<dbReference type="AlphaFoldDB" id="A0A8T2HBB7"/>
<dbReference type="Proteomes" id="UP000694251">
    <property type="component" value="Chromosome 1"/>
</dbReference>
<keyword evidence="2" id="KW-1185">Reference proteome</keyword>
<name>A0A8T2HBB7_ARASU</name>
<proteinExistence type="predicted"/>
<accession>A0A8T2HBB7</accession>
<organism evidence="1 2">
    <name type="scientific">Arabidopsis suecica</name>
    <name type="common">Swedish thale-cress</name>
    <name type="synonym">Cardaminopsis suecica</name>
    <dbReference type="NCBI Taxonomy" id="45249"/>
    <lineage>
        <taxon>Eukaryota</taxon>
        <taxon>Viridiplantae</taxon>
        <taxon>Streptophyta</taxon>
        <taxon>Embryophyta</taxon>
        <taxon>Tracheophyta</taxon>
        <taxon>Spermatophyta</taxon>
        <taxon>Magnoliopsida</taxon>
        <taxon>eudicotyledons</taxon>
        <taxon>Gunneridae</taxon>
        <taxon>Pentapetalae</taxon>
        <taxon>rosids</taxon>
        <taxon>malvids</taxon>
        <taxon>Brassicales</taxon>
        <taxon>Brassicaceae</taxon>
        <taxon>Camelineae</taxon>
        <taxon>Arabidopsis</taxon>
    </lineage>
</organism>
<sequence>MREISQRKSRFEQREDDDYRLLLGDYGVLISTGNDLPNLFRIYTLRPSSFLLFLGLNPQVLLTP</sequence>